<dbReference type="RefSeq" id="WP_344250575.1">
    <property type="nucleotide sequence ID" value="NZ_BAAAPM010000009.1"/>
</dbReference>
<organism evidence="1 2">
    <name type="scientific">Isoptericola hypogeus</name>
    <dbReference type="NCBI Taxonomy" id="300179"/>
    <lineage>
        <taxon>Bacteria</taxon>
        <taxon>Bacillati</taxon>
        <taxon>Actinomycetota</taxon>
        <taxon>Actinomycetes</taxon>
        <taxon>Micrococcales</taxon>
        <taxon>Promicromonosporaceae</taxon>
        <taxon>Isoptericola</taxon>
    </lineage>
</organism>
<dbReference type="InterPro" id="IPR043755">
    <property type="entry name" value="DUF5701"/>
</dbReference>
<protein>
    <submittedName>
        <fullName evidence="1">DUF5701 family protein</fullName>
    </submittedName>
</protein>
<reference evidence="1 2" key="1">
    <citation type="journal article" date="2019" name="Int. J. Syst. Evol. Microbiol.">
        <title>The Global Catalogue of Microorganisms (GCM) 10K type strain sequencing project: providing services to taxonomists for standard genome sequencing and annotation.</title>
        <authorList>
            <consortium name="The Broad Institute Genomics Platform"/>
            <consortium name="The Broad Institute Genome Sequencing Center for Infectious Disease"/>
            <person name="Wu L."/>
            <person name="Ma J."/>
        </authorList>
    </citation>
    <scope>NUCLEOTIDE SEQUENCE [LARGE SCALE GENOMIC DNA]</scope>
    <source>
        <strain evidence="1 2">JCM 15589</strain>
    </source>
</reference>
<gene>
    <name evidence="1" type="ORF">GCM10009809_39620</name>
</gene>
<accession>A0ABN2JVB2</accession>
<evidence type="ECO:0000313" key="2">
    <source>
        <dbReference type="Proteomes" id="UP001501138"/>
    </source>
</evidence>
<proteinExistence type="predicted"/>
<sequence length="242" mass="25438">MTTPATDSAADSATDFPAAAPALPPLPSLTAQADVLVAHGIVPTRALPADALRAAAARLEATAAPGSLLVVHPRLLPPSALAGHLRLTATVRRRPVERSGFVVVDMPDVDDFAPVPGVDVPDADVYAVAGLDRGDDLANWSPEEAAPAIAGRGRSPLTLAEGIHWVLQAPGTLERNLCFMTIASRLRKADGTYDARTPAVWISNGTGRDGSERRGAPKVGWCWWRNRHTWLGFASAEGRVAA</sequence>
<comment type="caution">
    <text evidence="1">The sequence shown here is derived from an EMBL/GenBank/DDBJ whole genome shotgun (WGS) entry which is preliminary data.</text>
</comment>
<dbReference type="Pfam" id="PF18959">
    <property type="entry name" value="DUF5701"/>
    <property type="match status" value="1"/>
</dbReference>
<dbReference type="Proteomes" id="UP001501138">
    <property type="component" value="Unassembled WGS sequence"/>
</dbReference>
<name>A0ABN2JVB2_9MICO</name>
<keyword evidence="2" id="KW-1185">Reference proteome</keyword>
<dbReference type="EMBL" id="BAAAPM010000009">
    <property type="protein sequence ID" value="GAA1740115.1"/>
    <property type="molecule type" value="Genomic_DNA"/>
</dbReference>
<evidence type="ECO:0000313" key="1">
    <source>
        <dbReference type="EMBL" id="GAA1740115.1"/>
    </source>
</evidence>